<dbReference type="EMBL" id="JBHSWE010000001">
    <property type="protein sequence ID" value="MFC6671481.1"/>
    <property type="molecule type" value="Genomic_DNA"/>
</dbReference>
<comment type="similarity">
    <text evidence="2 6">Belongs to the acyl-CoA dehydrogenase family.</text>
</comment>
<evidence type="ECO:0000256" key="2">
    <source>
        <dbReference type="ARBA" id="ARBA00009347"/>
    </source>
</evidence>
<keyword evidence="11" id="KW-1185">Reference proteome</keyword>
<dbReference type="Gene3D" id="1.10.540.10">
    <property type="entry name" value="Acyl-CoA dehydrogenase/oxidase, N-terminal domain"/>
    <property type="match status" value="1"/>
</dbReference>
<dbReference type="SUPFAM" id="SSF56645">
    <property type="entry name" value="Acyl-CoA dehydrogenase NM domain-like"/>
    <property type="match status" value="1"/>
</dbReference>
<accession>A0ABW2A270</accession>
<dbReference type="SUPFAM" id="SSF47203">
    <property type="entry name" value="Acyl-CoA dehydrogenase C-terminal domain-like"/>
    <property type="match status" value="1"/>
</dbReference>
<dbReference type="InterPro" id="IPR037069">
    <property type="entry name" value="AcylCoA_DH/ox_N_sf"/>
</dbReference>
<evidence type="ECO:0000313" key="10">
    <source>
        <dbReference type="EMBL" id="MFC6671481.1"/>
    </source>
</evidence>
<dbReference type="Pfam" id="PF02770">
    <property type="entry name" value="Acyl-CoA_dh_M"/>
    <property type="match status" value="1"/>
</dbReference>
<gene>
    <name evidence="10" type="ORF">ACFQDL_16450</name>
</gene>
<keyword evidence="3 6" id="KW-0285">Flavoprotein</keyword>
<feature type="domain" description="Acyl-CoA oxidase/dehydrogenase middle" evidence="8">
    <location>
        <begin position="122"/>
        <end position="214"/>
    </location>
</feature>
<dbReference type="PANTHER" id="PTHR43884">
    <property type="entry name" value="ACYL-COA DEHYDROGENASE"/>
    <property type="match status" value="1"/>
</dbReference>
<organism evidence="10 11">
    <name type="scientific">Marinobacterium aestuariivivens</name>
    <dbReference type="NCBI Taxonomy" id="1698799"/>
    <lineage>
        <taxon>Bacteria</taxon>
        <taxon>Pseudomonadati</taxon>
        <taxon>Pseudomonadota</taxon>
        <taxon>Gammaproteobacteria</taxon>
        <taxon>Oceanospirillales</taxon>
        <taxon>Oceanospirillaceae</taxon>
        <taxon>Marinobacterium</taxon>
    </lineage>
</organism>
<dbReference type="InterPro" id="IPR036250">
    <property type="entry name" value="AcylCo_DH-like_C"/>
</dbReference>
<dbReference type="CDD" id="cd00567">
    <property type="entry name" value="ACAD"/>
    <property type="match status" value="1"/>
</dbReference>
<evidence type="ECO:0000256" key="6">
    <source>
        <dbReference type="RuleBase" id="RU362125"/>
    </source>
</evidence>
<feature type="domain" description="Acyl-CoA dehydrogenase/oxidase N-terminal" evidence="9">
    <location>
        <begin position="6"/>
        <end position="117"/>
    </location>
</feature>
<feature type="domain" description="Acyl-CoA dehydrogenase/oxidase C-terminal" evidence="7">
    <location>
        <begin position="242"/>
        <end position="373"/>
    </location>
</feature>
<dbReference type="Pfam" id="PF02771">
    <property type="entry name" value="Acyl-CoA_dh_N"/>
    <property type="match status" value="1"/>
</dbReference>
<dbReference type="InterPro" id="IPR009100">
    <property type="entry name" value="AcylCoA_DH/oxidase_NM_dom_sf"/>
</dbReference>
<dbReference type="InterPro" id="IPR013786">
    <property type="entry name" value="AcylCoA_DH/ox_N"/>
</dbReference>
<evidence type="ECO:0000259" key="7">
    <source>
        <dbReference type="Pfam" id="PF00441"/>
    </source>
</evidence>
<dbReference type="Gene3D" id="2.40.110.10">
    <property type="entry name" value="Butyryl-CoA Dehydrogenase, subunit A, domain 2"/>
    <property type="match status" value="1"/>
</dbReference>
<evidence type="ECO:0000256" key="3">
    <source>
        <dbReference type="ARBA" id="ARBA00022630"/>
    </source>
</evidence>
<sequence length="387" mass="42221">MDFNLNEEQQMLQDTLARLVREQYDFERRERLLQANDGSEAFWQQLAELGLTAVPFAEEYEGFGGSAVDNLVIMTELGRGLCLEPFLHSQIFGGGLLQQLATGPAQQALLPRVAAGELRLAVALEEPQSHYRLNDVACRAEAVDGGWRLSGRKSVVIGGDSAGRILVSARTSGEQRDAAGISLFLLDPATEGISRTGYPCIDGPRACDLVLDQVRVPGDALLGGVGEALPALRYQQGRAIAAQCAEALGSLEETFALTLDYLKTRKQFGRPIGDFQVLQHRMADMRSELELARSMAIMAACVADGADSPDRSRRLAAARFIVARASQFVAEQAIQLHGGIGMTWEYSLSHHAKRLVMLSHQFGDEDYHLDAYAELLDVAYAELLDVA</sequence>
<dbReference type="InterPro" id="IPR009075">
    <property type="entry name" value="AcylCo_DH/oxidase_C"/>
</dbReference>
<reference evidence="11" key="1">
    <citation type="journal article" date="2019" name="Int. J. Syst. Evol. Microbiol.">
        <title>The Global Catalogue of Microorganisms (GCM) 10K type strain sequencing project: providing services to taxonomists for standard genome sequencing and annotation.</title>
        <authorList>
            <consortium name="The Broad Institute Genomics Platform"/>
            <consortium name="The Broad Institute Genome Sequencing Center for Infectious Disease"/>
            <person name="Wu L."/>
            <person name="Ma J."/>
        </authorList>
    </citation>
    <scope>NUCLEOTIDE SEQUENCE [LARGE SCALE GENOMIC DNA]</scope>
    <source>
        <strain evidence="11">NBRC 111756</strain>
    </source>
</reference>
<dbReference type="PANTHER" id="PTHR43884:SF20">
    <property type="entry name" value="ACYL-COA DEHYDROGENASE FADE28"/>
    <property type="match status" value="1"/>
</dbReference>
<evidence type="ECO:0000259" key="8">
    <source>
        <dbReference type="Pfam" id="PF02770"/>
    </source>
</evidence>
<dbReference type="GO" id="GO:0016491">
    <property type="term" value="F:oxidoreductase activity"/>
    <property type="evidence" value="ECO:0007669"/>
    <property type="project" value="UniProtKB-KW"/>
</dbReference>
<dbReference type="EC" id="1.-.-.-" evidence="10"/>
<comment type="cofactor">
    <cofactor evidence="1 6">
        <name>FAD</name>
        <dbReference type="ChEBI" id="CHEBI:57692"/>
    </cofactor>
</comment>
<dbReference type="Proteomes" id="UP001596422">
    <property type="component" value="Unassembled WGS sequence"/>
</dbReference>
<dbReference type="InterPro" id="IPR046373">
    <property type="entry name" value="Acyl-CoA_Oxase/DH_mid-dom_sf"/>
</dbReference>
<evidence type="ECO:0000313" key="11">
    <source>
        <dbReference type="Proteomes" id="UP001596422"/>
    </source>
</evidence>
<proteinExistence type="inferred from homology"/>
<evidence type="ECO:0000256" key="5">
    <source>
        <dbReference type="ARBA" id="ARBA00023002"/>
    </source>
</evidence>
<protein>
    <submittedName>
        <fullName evidence="10">Acyl-CoA dehydrogenase family protein</fullName>
        <ecNumber evidence="10">1.-.-.-</ecNumber>
    </submittedName>
</protein>
<keyword evidence="4 6" id="KW-0274">FAD</keyword>
<evidence type="ECO:0000256" key="4">
    <source>
        <dbReference type="ARBA" id="ARBA00022827"/>
    </source>
</evidence>
<evidence type="ECO:0000259" key="9">
    <source>
        <dbReference type="Pfam" id="PF02771"/>
    </source>
</evidence>
<keyword evidence="5 6" id="KW-0560">Oxidoreductase</keyword>
<comment type="caution">
    <text evidence="10">The sequence shown here is derived from an EMBL/GenBank/DDBJ whole genome shotgun (WGS) entry which is preliminary data.</text>
</comment>
<name>A0ABW2A270_9GAMM</name>
<dbReference type="Pfam" id="PF00441">
    <property type="entry name" value="Acyl-CoA_dh_1"/>
    <property type="match status" value="1"/>
</dbReference>
<evidence type="ECO:0000256" key="1">
    <source>
        <dbReference type="ARBA" id="ARBA00001974"/>
    </source>
</evidence>
<dbReference type="InterPro" id="IPR006091">
    <property type="entry name" value="Acyl-CoA_Oxase/DH_mid-dom"/>
</dbReference>
<dbReference type="Gene3D" id="1.20.140.10">
    <property type="entry name" value="Butyryl-CoA Dehydrogenase, subunit A, domain 3"/>
    <property type="match status" value="1"/>
</dbReference>
<dbReference type="RefSeq" id="WP_379909986.1">
    <property type="nucleotide sequence ID" value="NZ_JBHSWE010000001.1"/>
</dbReference>